<gene>
    <name evidence="2" type="ORF">ACFOSV_05735</name>
</gene>
<dbReference type="PROSITE" id="PS51257">
    <property type="entry name" value="PROKAR_LIPOPROTEIN"/>
    <property type="match status" value="1"/>
</dbReference>
<keyword evidence="3" id="KW-1185">Reference proteome</keyword>
<dbReference type="Pfam" id="PF11845">
    <property type="entry name" value="Tll0287-like"/>
    <property type="match status" value="1"/>
</dbReference>
<dbReference type="EMBL" id="JBHRZS010000006">
    <property type="protein sequence ID" value="MFC3879664.1"/>
    <property type="molecule type" value="Genomic_DNA"/>
</dbReference>
<dbReference type="InterPro" id="IPR021796">
    <property type="entry name" value="Tll0287-like_dom"/>
</dbReference>
<proteinExistence type="predicted"/>
<evidence type="ECO:0000259" key="1">
    <source>
        <dbReference type="Pfam" id="PF11845"/>
    </source>
</evidence>
<accession>A0ABV8APK0</accession>
<reference evidence="3" key="1">
    <citation type="journal article" date="2019" name="Int. J. Syst. Evol. Microbiol.">
        <title>The Global Catalogue of Microorganisms (GCM) 10K type strain sequencing project: providing services to taxonomists for standard genome sequencing and annotation.</title>
        <authorList>
            <consortium name="The Broad Institute Genomics Platform"/>
            <consortium name="The Broad Institute Genome Sequencing Center for Infectious Disease"/>
            <person name="Wu L."/>
            <person name="Ma J."/>
        </authorList>
    </citation>
    <scope>NUCLEOTIDE SEQUENCE [LARGE SCALE GENOMIC DNA]</scope>
    <source>
        <strain evidence="3">CCUG 60523</strain>
    </source>
</reference>
<organism evidence="2 3">
    <name type="scientific">Algoriphagus namhaensis</name>
    <dbReference type="NCBI Taxonomy" id="915353"/>
    <lineage>
        <taxon>Bacteria</taxon>
        <taxon>Pseudomonadati</taxon>
        <taxon>Bacteroidota</taxon>
        <taxon>Cytophagia</taxon>
        <taxon>Cytophagales</taxon>
        <taxon>Cyclobacteriaceae</taxon>
        <taxon>Algoriphagus</taxon>
    </lineage>
</organism>
<feature type="domain" description="Tll0287-like" evidence="1">
    <location>
        <begin position="54"/>
        <end position="207"/>
    </location>
</feature>
<dbReference type="Proteomes" id="UP001595805">
    <property type="component" value="Unassembled WGS sequence"/>
</dbReference>
<dbReference type="RefSeq" id="WP_377904296.1">
    <property type="nucleotide sequence ID" value="NZ_JBHRZS010000006.1"/>
</dbReference>
<evidence type="ECO:0000313" key="2">
    <source>
        <dbReference type="EMBL" id="MFC3879664.1"/>
    </source>
</evidence>
<protein>
    <submittedName>
        <fullName evidence="2">DUF3365 domain-containing protein</fullName>
    </submittedName>
</protein>
<name>A0ABV8APK0_9BACT</name>
<comment type="caution">
    <text evidence="2">The sequence shown here is derived from an EMBL/GenBank/DDBJ whole genome shotgun (WGS) entry which is preliminary data.</text>
</comment>
<sequence>MKYLVVVFCMILFSCGSGERVSKEVFDEVNKNMEVKRLTEAEILQKAMIWGDSISTQAQGQLVSALTKAIADGGPEGAIEFCNVKALPILGEVGEANGIEIRRASNRFRKPSDKPTEQEKPILEAYEYNAENNIASDPNIQKIEGGETYLYTKAIVIPGAFCLSCHGDPTSEISPKTLEKINALYPEDKATGHRIGDLRGMWSLKIPKSEVVKRM</sequence>
<evidence type="ECO:0000313" key="3">
    <source>
        <dbReference type="Proteomes" id="UP001595805"/>
    </source>
</evidence>